<keyword evidence="4 8" id="KW-0479">Metal-binding</keyword>
<comment type="cofactor">
    <cofactor evidence="8 10">
        <name>Zn(2+)</name>
        <dbReference type="ChEBI" id="CHEBI:29105"/>
    </cofactor>
    <text evidence="8 10">Binds 1 zinc ion per subunit.</text>
</comment>
<evidence type="ECO:0000313" key="11">
    <source>
        <dbReference type="EMBL" id="HDN84983.1"/>
    </source>
</evidence>
<feature type="active site" description="Proton acceptor" evidence="9">
    <location>
        <position position="22"/>
    </location>
</feature>
<evidence type="ECO:0000256" key="8">
    <source>
        <dbReference type="PIRNR" id="PIRNR006113"/>
    </source>
</evidence>
<name>A0A7V0N193_UNCAE</name>
<evidence type="ECO:0000256" key="3">
    <source>
        <dbReference type="ARBA" id="ARBA00018141"/>
    </source>
</evidence>
<dbReference type="EC" id="4.-.-.-" evidence="8"/>
<dbReference type="SUPFAM" id="SSF55620">
    <property type="entry name" value="Tetrahydrobiopterin biosynthesis enzymes-like"/>
    <property type="match status" value="1"/>
</dbReference>
<reference evidence="11" key="1">
    <citation type="journal article" date="2020" name="mSystems">
        <title>Genome- and Community-Level Interaction Insights into Carbon Utilization and Element Cycling Functions of Hydrothermarchaeota in Hydrothermal Sediment.</title>
        <authorList>
            <person name="Zhou Z."/>
            <person name="Liu Y."/>
            <person name="Xu W."/>
            <person name="Pan J."/>
            <person name="Luo Z.H."/>
            <person name="Li M."/>
        </authorList>
    </citation>
    <scope>NUCLEOTIDE SEQUENCE [LARGE SCALE GENOMIC DNA]</scope>
    <source>
        <strain evidence="11">HyVt-219</strain>
    </source>
</reference>
<evidence type="ECO:0000256" key="1">
    <source>
        <dbReference type="ARBA" id="ARBA00005061"/>
    </source>
</evidence>
<feature type="active site" description="Charge relay system" evidence="9">
    <location>
        <position position="101"/>
    </location>
</feature>
<comment type="pathway">
    <text evidence="1 8">Purine metabolism; 7-cyano-7-deazaguanine biosynthesis.</text>
</comment>
<feature type="active site" description="Charge relay system" evidence="9">
    <location>
        <position position="66"/>
    </location>
</feature>
<feature type="binding site" evidence="10">
    <location>
        <position position="28"/>
    </location>
    <ligand>
        <name>Zn(2+)</name>
        <dbReference type="ChEBI" id="CHEBI:29105"/>
    </ligand>
</feature>
<dbReference type="AlphaFoldDB" id="A0A7V0N193"/>
<dbReference type="Pfam" id="PF01242">
    <property type="entry name" value="PTPS"/>
    <property type="match status" value="1"/>
</dbReference>
<dbReference type="InterPro" id="IPR038418">
    <property type="entry name" value="6-PTP_synth/QueD_sf"/>
</dbReference>
<proteinExistence type="inferred from homology"/>
<dbReference type="InterPro" id="IPR007115">
    <property type="entry name" value="6-PTP_synth/QueD"/>
</dbReference>
<comment type="similarity">
    <text evidence="2 8">Belongs to the PTPS family. QueD subfamily.</text>
</comment>
<evidence type="ECO:0000256" key="10">
    <source>
        <dbReference type="PIRSR" id="PIRSR006113-2"/>
    </source>
</evidence>
<protein>
    <recommendedName>
        <fullName evidence="3 8">6-carboxy-5,6,7,8-tetrahydropterin synthase</fullName>
        <ecNumber evidence="8">4.-.-.-</ecNumber>
    </recommendedName>
</protein>
<dbReference type="NCBIfam" id="TIGR03367">
    <property type="entry name" value="queuosine_QueD"/>
    <property type="match status" value="1"/>
</dbReference>
<evidence type="ECO:0000256" key="4">
    <source>
        <dbReference type="ARBA" id="ARBA00022723"/>
    </source>
</evidence>
<gene>
    <name evidence="11" type="primary">queD</name>
    <name evidence="11" type="ORF">ENG47_04415</name>
</gene>
<dbReference type="Proteomes" id="UP000885660">
    <property type="component" value="Unassembled WGS sequence"/>
</dbReference>
<dbReference type="GO" id="GO:0070497">
    <property type="term" value="F:6-carboxytetrahydropterin synthase activity"/>
    <property type="evidence" value="ECO:0007669"/>
    <property type="project" value="UniProtKB-EC"/>
</dbReference>
<dbReference type="GO" id="GO:0008616">
    <property type="term" value="P:tRNA queuosine(34) biosynthetic process"/>
    <property type="evidence" value="ECO:0007669"/>
    <property type="project" value="UniProtKB-KW"/>
</dbReference>
<evidence type="ECO:0000256" key="2">
    <source>
        <dbReference type="ARBA" id="ARBA00008900"/>
    </source>
</evidence>
<evidence type="ECO:0000256" key="7">
    <source>
        <dbReference type="ARBA" id="ARBA00048807"/>
    </source>
</evidence>
<evidence type="ECO:0000256" key="6">
    <source>
        <dbReference type="ARBA" id="ARBA00023239"/>
    </source>
</evidence>
<keyword evidence="8" id="KW-0671">Queuosine biosynthesis</keyword>
<keyword evidence="6 8" id="KW-0456">Lyase</keyword>
<dbReference type="Gene3D" id="3.30.479.10">
    <property type="entry name" value="6-pyruvoyl tetrahydropterin synthase/QueD"/>
    <property type="match status" value="1"/>
</dbReference>
<evidence type="ECO:0000256" key="9">
    <source>
        <dbReference type="PIRSR" id="PIRSR006113-1"/>
    </source>
</evidence>
<feature type="binding site" evidence="10">
    <location>
        <position position="13"/>
    </location>
    <ligand>
        <name>Zn(2+)</name>
        <dbReference type="ChEBI" id="CHEBI:29105"/>
    </ligand>
</feature>
<keyword evidence="5 8" id="KW-0862">Zinc</keyword>
<accession>A0A7V0N193</accession>
<dbReference type="EMBL" id="DRBC01000267">
    <property type="protein sequence ID" value="HDN84983.1"/>
    <property type="molecule type" value="Genomic_DNA"/>
</dbReference>
<dbReference type="PANTHER" id="PTHR12589">
    <property type="entry name" value="PYRUVOYL TETRAHYDROBIOPTERIN SYNTHASE"/>
    <property type="match status" value="1"/>
</dbReference>
<sequence>MLVSREFEFDAAHKLINYRGKCERLHGHRWKVRITVKAPLKEDGLSFDFIKLKEIVEEKVIKKLDHSYLNELLPQPSTENIAIWIWEKLKKLPLYEVKVWESPATSVTYRGSE</sequence>
<dbReference type="PANTHER" id="PTHR12589:SF7">
    <property type="entry name" value="6-PYRUVOYL TETRAHYDROBIOPTERIN SYNTHASE"/>
    <property type="match status" value="1"/>
</dbReference>
<feature type="binding site" evidence="10">
    <location>
        <position position="26"/>
    </location>
    <ligand>
        <name>Zn(2+)</name>
        <dbReference type="ChEBI" id="CHEBI:29105"/>
    </ligand>
</feature>
<evidence type="ECO:0000256" key="5">
    <source>
        <dbReference type="ARBA" id="ARBA00022833"/>
    </source>
</evidence>
<comment type="catalytic activity">
    <reaction evidence="7 8">
        <text>7,8-dihydroneopterin 3'-triphosphate + H2O = 6-carboxy-5,6,7,8-tetrahydropterin + triphosphate + acetaldehyde + 2 H(+)</text>
        <dbReference type="Rhea" id="RHEA:27966"/>
        <dbReference type="ChEBI" id="CHEBI:15343"/>
        <dbReference type="ChEBI" id="CHEBI:15377"/>
        <dbReference type="ChEBI" id="CHEBI:15378"/>
        <dbReference type="ChEBI" id="CHEBI:18036"/>
        <dbReference type="ChEBI" id="CHEBI:58462"/>
        <dbReference type="ChEBI" id="CHEBI:61032"/>
        <dbReference type="EC" id="4.1.2.50"/>
    </reaction>
</comment>
<dbReference type="PIRSF" id="PIRSF006113">
    <property type="entry name" value="PTP_synth"/>
    <property type="match status" value="1"/>
</dbReference>
<comment type="caution">
    <text evidence="11">The sequence shown here is derived from an EMBL/GenBank/DDBJ whole genome shotgun (WGS) entry which is preliminary data.</text>
</comment>
<organism evidence="11">
    <name type="scientific">Aerophobetes bacterium</name>
    <dbReference type="NCBI Taxonomy" id="2030807"/>
    <lineage>
        <taxon>Bacteria</taxon>
        <taxon>Candidatus Aerophobota</taxon>
    </lineage>
</organism>
<dbReference type="UniPathway" id="UPA00391"/>
<dbReference type="GO" id="GO:0046872">
    <property type="term" value="F:metal ion binding"/>
    <property type="evidence" value="ECO:0007669"/>
    <property type="project" value="UniProtKB-KW"/>
</dbReference>